<dbReference type="SMART" id="SM00320">
    <property type="entry name" value="WD40"/>
    <property type="match status" value="11"/>
</dbReference>
<feature type="region of interest" description="Disordered" evidence="2">
    <location>
        <begin position="987"/>
        <end position="1064"/>
    </location>
</feature>
<dbReference type="GO" id="GO:0072686">
    <property type="term" value="C:mitotic spindle"/>
    <property type="evidence" value="ECO:0007669"/>
    <property type="project" value="TreeGrafter"/>
</dbReference>
<sequence>MELQRHAPKIVKLERVLGLTSSSNTAIAQDPNTGSLAYAAGCVIVVFSPLKPPPMPSNGATPSKNRQWKYLQSNSRKTITCLAFSKDGMFLASGECGHNPCVRVWDVALRVEHAVFMGHKFGINCVAFSPAQKYLVSVGAQHDQIVNVWDWKHKAKVASNRVSTKVKAVDFSENGCYFVTVGNRHVKFWYLDYSRGNKKIKDPVPLTGRSAILGEQGNNYFVDVCCGVGDAGDSTFAVTKSGLLCEFNNRRLLDRWVELRTKCAHGLSVGSSSVFIGCDDGIVRCFDPSTLKFRMTLPRPHYLGVDVSKGLSVNHMATQPSDAVYPSCVGVKYDQVHERVSCIYNDHSLYVWDVTNQHQVGKSHSFLFHSGCIWGIEGYPTVGDGVKALLPFGTFFTCSSDDTIRIWNLNPKMPTNTLYKRNIYSNELLKVLYVDKAMTHLCDKNQHIFGSPGKAGGEDSVFDSSNGVRCLKISYDGKHLASGDRSGIIRVHEMQFMDEVVRIEAHEAEVLALEYSRPESPAAKETKQRSFLASASRDRLIHVFEVHKEYDAAQTLSDHSASITSVRFVQPVEGGLRLLSCGADRSVIFREADEPVTGKPVEFSRYHIVTGKNTLYDMEVDMSGQHLLTACQDRCVRVYSLPTGKHIRTFKGSQAEEGTLIKIVLDPSGMYLATSSTDKTLCIYDYCTGDVMAVMTGHAEIVTGLLFSADCKHLISVSGDGCIFVWRLSSDMTRAMISRLKQQPARRTTSHRIPLAPTENVLESLQNSKNGFMKEDDSTQYKFNIGQLPSWAKKQIETMNAKSLRSARSDLNVNGNANVRGSEFPKGRWAQRIDNSSSQSLTVRSHHFSDTSIPFPVAPGPHDSESSKDSSSLESAGNPFEAKEKDGCDSPYLNRYGTYESYIKDLEICEVPRNPFRRANEDSKRHFTDDSSVNSFPLEGGETEHEGDIDEDFSDTEESGEELRRDEPTLYIPHNLESNLTYTVNEMDEEELRKSRRKRHARRQSDIQNLYSTSVSGSQESDLDTDFVERMDKLREDQLHSTTPSTPTADPSERNIHGLSVSTESLDQLKQREVYMLRNYDSLSEQRTAQFTPRGSMDSGKTMSSKFYSTQYARGDIEVNGDYHISTSRKSSIKNADIIEQVLEPQRRGSLKRQELIKQIEESKRKLASLGCTSLRGSRSISDLSRVPDSDVESSGAPSLQAPLGSSALSISPGKKFLGSILPQYIQSLRKKATLLPGLSKLRRGSSDGNLLNRTSGNCLSVIANGWPDRAKEAPEPVIQTVVSMPDLLRADIGSIVDVAQIPDRGAKKRLRWHRLSCPETIPENIEPDPRRFTAQDPAGDLDLFPERLQPSTPEVPVQKLSYFLENKPKPLTIPVVVGSSESVDDGYVSPEAPLRTPGFPGWPSSPGLLSERLKRNRQRCISGAGKNAEPNSSERTASSAMSSDSCYFSSSPSPHSFPVHANRALRKLVARNGLLPDLLPPKGAVRPHVLNYCVSGMRDSGALRRACSLSDLTNPWIPPRRILPSPPSQGKSHRSSSRGAVEEQGPLQRAPSMGTLQSGSGNFMRSTLSSTQKTRGGSQNAGVNEPRRRSKSQVMSLSQSIGDLRNRRVLDDDSSSEENLGAGKPAQVLQSRRNNIGGSELNLALRDSHDSRLSAGTSARSVRSSAPDVRKLSNVRRKGTPVTRQICDKAMSDLRCVTHNVVQLFKKIEGDPACAENEKRVMLHNLGQAAFGVCEELNQIVAKADVGTAALFPSPIASGPALNPANNLAGLTMPMGNPVMVQFMQQFVSMMQQQPVAGMEQFPATFPDKNRNDGPS</sequence>
<feature type="region of interest" description="Disordered" evidence="2">
    <location>
        <begin position="1648"/>
        <end position="1670"/>
    </location>
</feature>
<feature type="compositionally biased region" description="Polar residues" evidence="2">
    <location>
        <begin position="1593"/>
        <end position="1602"/>
    </location>
</feature>
<feature type="region of interest" description="Disordered" evidence="2">
    <location>
        <begin position="852"/>
        <end position="891"/>
    </location>
</feature>
<dbReference type="Proteomes" id="UP000678499">
    <property type="component" value="Unassembled WGS sequence"/>
</dbReference>
<feature type="compositionally biased region" description="Acidic residues" evidence="2">
    <location>
        <begin position="945"/>
        <end position="960"/>
    </location>
</feature>
<dbReference type="InterPro" id="IPR001680">
    <property type="entry name" value="WD40_rpt"/>
</dbReference>
<feature type="region of interest" description="Disordered" evidence="2">
    <location>
        <begin position="1180"/>
        <end position="1203"/>
    </location>
</feature>
<dbReference type="PANTHER" id="PTHR45589">
    <property type="entry name" value="WD REPEAT DOMAIN 62, ISOFORM G"/>
    <property type="match status" value="1"/>
</dbReference>
<organism evidence="4">
    <name type="scientific">Notodromas monacha</name>
    <dbReference type="NCBI Taxonomy" id="399045"/>
    <lineage>
        <taxon>Eukaryota</taxon>
        <taxon>Metazoa</taxon>
        <taxon>Ecdysozoa</taxon>
        <taxon>Arthropoda</taxon>
        <taxon>Crustacea</taxon>
        <taxon>Oligostraca</taxon>
        <taxon>Ostracoda</taxon>
        <taxon>Podocopa</taxon>
        <taxon>Podocopida</taxon>
        <taxon>Cypridocopina</taxon>
        <taxon>Cypridoidea</taxon>
        <taxon>Cyprididae</taxon>
        <taxon>Notodromas</taxon>
    </lineage>
</organism>
<evidence type="ECO:0000256" key="2">
    <source>
        <dbReference type="SAM" id="MobiDB-lite"/>
    </source>
</evidence>
<dbReference type="EMBL" id="OA882231">
    <property type="protein sequence ID" value="CAD7273993.1"/>
    <property type="molecule type" value="Genomic_DNA"/>
</dbReference>
<dbReference type="InterPro" id="IPR052779">
    <property type="entry name" value="WDR62"/>
</dbReference>
<evidence type="ECO:0000313" key="4">
    <source>
        <dbReference type="EMBL" id="CAD7273993.1"/>
    </source>
</evidence>
<evidence type="ECO:0000256" key="1">
    <source>
        <dbReference type="PROSITE-ProRule" id="PRU00221"/>
    </source>
</evidence>
<feature type="compositionally biased region" description="Polar residues" evidence="2">
    <location>
        <begin position="1006"/>
        <end position="1020"/>
    </location>
</feature>
<keyword evidence="5" id="KW-1185">Reference proteome</keyword>
<dbReference type="InterPro" id="IPR056162">
    <property type="entry name" value="WD40_MABP1-WDR62_2nd"/>
</dbReference>
<gene>
    <name evidence="4" type="ORF">NMOB1V02_LOCUS1853</name>
</gene>
<proteinExistence type="predicted"/>
<dbReference type="Pfam" id="PF00400">
    <property type="entry name" value="WD40"/>
    <property type="match status" value="3"/>
</dbReference>
<feature type="region of interest" description="Disordered" evidence="2">
    <location>
        <begin position="1423"/>
        <end position="1446"/>
    </location>
</feature>
<dbReference type="EMBL" id="CAJPEX010000194">
    <property type="protein sequence ID" value="CAG0914145.1"/>
    <property type="molecule type" value="Genomic_DNA"/>
</dbReference>
<protein>
    <recommendedName>
        <fullName evidence="3">MABP1/WDR62 second WD40 domain-containing protein</fullName>
    </recommendedName>
</protein>
<dbReference type="OrthoDB" id="6154712at2759"/>
<dbReference type="PROSITE" id="PS50082">
    <property type="entry name" value="WD_REPEATS_2"/>
    <property type="match status" value="1"/>
</dbReference>
<name>A0A7R9BGV3_9CRUS</name>
<evidence type="ECO:0000313" key="5">
    <source>
        <dbReference type="Proteomes" id="UP000678499"/>
    </source>
</evidence>
<feature type="domain" description="MABP1/WDR62 second WD40" evidence="3">
    <location>
        <begin position="373"/>
        <end position="728"/>
    </location>
</feature>
<feature type="region of interest" description="Disordered" evidence="2">
    <location>
        <begin position="920"/>
        <end position="965"/>
    </location>
</feature>
<dbReference type="InterPro" id="IPR036322">
    <property type="entry name" value="WD40_repeat_dom_sf"/>
</dbReference>
<feature type="compositionally biased region" description="Low complexity" evidence="2">
    <location>
        <begin position="1434"/>
        <end position="1446"/>
    </location>
</feature>
<feature type="repeat" description="WD" evidence="1">
    <location>
        <begin position="695"/>
        <end position="736"/>
    </location>
</feature>
<keyword evidence="1" id="KW-0853">WD repeat</keyword>
<accession>A0A7R9BGV3</accession>
<feature type="compositionally biased region" description="Polar residues" evidence="2">
    <location>
        <begin position="1555"/>
        <end position="1583"/>
    </location>
</feature>
<dbReference type="GO" id="GO:0007099">
    <property type="term" value="P:centriole replication"/>
    <property type="evidence" value="ECO:0007669"/>
    <property type="project" value="TreeGrafter"/>
</dbReference>
<dbReference type="PANTHER" id="PTHR45589:SF1">
    <property type="entry name" value="WD REPEAT DOMAIN 62, ISOFORM G"/>
    <property type="match status" value="1"/>
</dbReference>
<evidence type="ECO:0000259" key="3">
    <source>
        <dbReference type="Pfam" id="PF24782"/>
    </source>
</evidence>
<feature type="compositionally biased region" description="Basic and acidic residues" evidence="2">
    <location>
        <begin position="920"/>
        <end position="929"/>
    </location>
</feature>
<dbReference type="InterPro" id="IPR015943">
    <property type="entry name" value="WD40/YVTN_repeat-like_dom_sf"/>
</dbReference>
<dbReference type="Pfam" id="PF24782">
    <property type="entry name" value="WD40_MABP1-WDR62_2nd"/>
    <property type="match status" value="1"/>
</dbReference>
<feature type="compositionally biased region" description="Basic and acidic residues" evidence="2">
    <location>
        <begin position="1027"/>
        <end position="1039"/>
    </location>
</feature>
<feature type="region of interest" description="Disordered" evidence="2">
    <location>
        <begin position="1516"/>
        <end position="1634"/>
    </location>
</feature>
<dbReference type="Gene3D" id="2.130.10.10">
    <property type="entry name" value="YVTN repeat-like/Quinoprotein amine dehydrogenase"/>
    <property type="match status" value="3"/>
</dbReference>
<dbReference type="SUPFAM" id="SSF50978">
    <property type="entry name" value="WD40 repeat-like"/>
    <property type="match status" value="2"/>
</dbReference>
<dbReference type="PROSITE" id="PS50294">
    <property type="entry name" value="WD_REPEATS_REGION"/>
    <property type="match status" value="1"/>
</dbReference>
<reference evidence="4" key="1">
    <citation type="submission" date="2020-11" db="EMBL/GenBank/DDBJ databases">
        <authorList>
            <person name="Tran Van P."/>
        </authorList>
    </citation>
    <scope>NUCLEOTIDE SEQUENCE</scope>
</reference>
<feature type="compositionally biased region" description="Polar residues" evidence="2">
    <location>
        <begin position="1655"/>
        <end position="1665"/>
    </location>
</feature>